<dbReference type="RefSeq" id="WP_095977709.1">
    <property type="nucleotide sequence ID" value="NZ_CP022163.1"/>
</dbReference>
<dbReference type="InterPro" id="IPR002938">
    <property type="entry name" value="FAD-bd"/>
</dbReference>
<dbReference type="GO" id="GO:0071949">
    <property type="term" value="F:FAD binding"/>
    <property type="evidence" value="ECO:0007669"/>
    <property type="project" value="InterPro"/>
</dbReference>
<dbReference type="PROSITE" id="PS51257">
    <property type="entry name" value="PROKAR_LIPOPROTEIN"/>
    <property type="match status" value="1"/>
</dbReference>
<dbReference type="OrthoDB" id="5482506at2"/>
<dbReference type="PANTHER" id="PTHR43004">
    <property type="entry name" value="TRK SYSTEM POTASSIUM UPTAKE PROTEIN"/>
    <property type="match status" value="1"/>
</dbReference>
<keyword evidence="2" id="KW-0285">Flavoprotein</keyword>
<name>A0A250ID40_9BACT</name>
<dbReference type="Gene3D" id="3.40.30.120">
    <property type="match status" value="1"/>
</dbReference>
<reference evidence="5 6" key="1">
    <citation type="submission" date="2017-06" db="EMBL/GenBank/DDBJ databases">
        <authorList>
            <person name="Kim H.J."/>
            <person name="Triplett B.A."/>
        </authorList>
    </citation>
    <scope>NUCLEOTIDE SEQUENCE [LARGE SCALE GENOMIC DNA]</scope>
    <source>
        <strain evidence="5 6">DSM 14713</strain>
    </source>
</reference>
<dbReference type="EMBL" id="CP022163">
    <property type="protein sequence ID" value="ATB29092.1"/>
    <property type="molecule type" value="Genomic_DNA"/>
</dbReference>
<protein>
    <submittedName>
        <fullName evidence="5">FAD-dependent monooxygenase</fullName>
    </submittedName>
</protein>
<proteinExistence type="predicted"/>
<evidence type="ECO:0000256" key="3">
    <source>
        <dbReference type="ARBA" id="ARBA00022827"/>
    </source>
</evidence>
<keyword evidence="3" id="KW-0274">FAD</keyword>
<evidence type="ECO:0000313" key="6">
    <source>
        <dbReference type="Proteomes" id="UP000217289"/>
    </source>
</evidence>
<evidence type="ECO:0000256" key="1">
    <source>
        <dbReference type="ARBA" id="ARBA00001974"/>
    </source>
</evidence>
<keyword evidence="5" id="KW-0560">Oxidoreductase</keyword>
<dbReference type="PRINTS" id="PR00420">
    <property type="entry name" value="RNGMNOXGNASE"/>
</dbReference>
<dbReference type="InterPro" id="IPR050641">
    <property type="entry name" value="RIFMO-like"/>
</dbReference>
<dbReference type="KEGG" id="mbd:MEBOL_002541"/>
<dbReference type="InterPro" id="IPR036188">
    <property type="entry name" value="FAD/NAD-bd_sf"/>
</dbReference>
<dbReference type="Gene3D" id="3.50.50.60">
    <property type="entry name" value="FAD/NAD(P)-binding domain"/>
    <property type="match status" value="1"/>
</dbReference>
<gene>
    <name evidence="5" type="ORF">MEBOL_002541</name>
</gene>
<sequence length="493" mass="53151">MRNTVDVAVVGGGPVGWMVACELALAGVSVSVHERRTERVKQSRAMTLHPRSLEILALRGLADRFLARGLPLPTAHYGVLDTRLDFSALDTAFPFTLFIPQAVTEALLEERARELGVDIHRGHQVTGLRQDPEGVDVEGTREGGTFRVRARYVVGADGARSIARTLAGIPFQGTETTMSLMLGDVVFGTLPDQPAWTTVNEHGTLMVAPLGDGRHHRVVMNDPLRSGVPVSEPVTLEELARSLRSIEGSDFGMHSPLWLSRFGNETKLAATYRSGRVFLAGDAAHIHLPAGGQGLNVGLQDAMNLGWKLAGVLRGLAPEALLDSYHRERHPVGASLLRNTLSQTALISTFNPAGLALRETVSALLTLPDANRKLAEQIAALDVAYAEPPLPAPPGLDTVSGLPGGRLPDLILRGTEGASHSLYSLYSLMHEGRWLLLRREDSAPRPALTAAWAEWTNVVTADIPAREKDWGAWTSLWVRPDGHLGYVAHGGTP</sequence>
<dbReference type="Gene3D" id="3.30.70.2450">
    <property type="match status" value="1"/>
</dbReference>
<evidence type="ECO:0000313" key="5">
    <source>
        <dbReference type="EMBL" id="ATB29092.1"/>
    </source>
</evidence>
<dbReference type="Pfam" id="PF01494">
    <property type="entry name" value="FAD_binding_3"/>
    <property type="match status" value="1"/>
</dbReference>
<organism evidence="5 6">
    <name type="scientific">Melittangium boletus DSM 14713</name>
    <dbReference type="NCBI Taxonomy" id="1294270"/>
    <lineage>
        <taxon>Bacteria</taxon>
        <taxon>Pseudomonadati</taxon>
        <taxon>Myxococcota</taxon>
        <taxon>Myxococcia</taxon>
        <taxon>Myxococcales</taxon>
        <taxon>Cystobacterineae</taxon>
        <taxon>Archangiaceae</taxon>
        <taxon>Melittangium</taxon>
    </lineage>
</organism>
<accession>A0A250ID40</accession>
<keyword evidence="6" id="KW-1185">Reference proteome</keyword>
<dbReference type="SUPFAM" id="SSF51905">
    <property type="entry name" value="FAD/NAD(P)-binding domain"/>
    <property type="match status" value="1"/>
</dbReference>
<keyword evidence="5" id="KW-0503">Monooxygenase</keyword>
<dbReference type="GO" id="GO:0016709">
    <property type="term" value="F:oxidoreductase activity, acting on paired donors, with incorporation or reduction of molecular oxygen, NAD(P)H as one donor, and incorporation of one atom of oxygen"/>
    <property type="evidence" value="ECO:0007669"/>
    <property type="project" value="UniProtKB-ARBA"/>
</dbReference>
<dbReference type="Proteomes" id="UP000217289">
    <property type="component" value="Chromosome"/>
</dbReference>
<feature type="domain" description="FAD-binding" evidence="4">
    <location>
        <begin position="5"/>
        <end position="340"/>
    </location>
</feature>
<dbReference type="Pfam" id="PF21274">
    <property type="entry name" value="Rng_hyd_C"/>
    <property type="match status" value="1"/>
</dbReference>
<dbReference type="AlphaFoldDB" id="A0A250ID40"/>
<evidence type="ECO:0000256" key="2">
    <source>
        <dbReference type="ARBA" id="ARBA00022630"/>
    </source>
</evidence>
<evidence type="ECO:0000259" key="4">
    <source>
        <dbReference type="Pfam" id="PF01494"/>
    </source>
</evidence>
<dbReference type="PANTHER" id="PTHR43004:SF19">
    <property type="entry name" value="BINDING MONOOXYGENASE, PUTATIVE (JCVI)-RELATED"/>
    <property type="match status" value="1"/>
</dbReference>
<comment type="cofactor">
    <cofactor evidence="1">
        <name>FAD</name>
        <dbReference type="ChEBI" id="CHEBI:57692"/>
    </cofactor>
</comment>